<evidence type="ECO:0000256" key="3">
    <source>
        <dbReference type="ARBA" id="ARBA00022833"/>
    </source>
</evidence>
<feature type="compositionally biased region" description="Polar residues" evidence="6">
    <location>
        <begin position="15"/>
        <end position="25"/>
    </location>
</feature>
<feature type="domain" description="Alcohol dehydrogenase-like N-terminal" evidence="8">
    <location>
        <begin position="32"/>
        <end position="142"/>
    </location>
</feature>
<dbReference type="STRING" id="1664694.A0A0N1H7S2"/>
<dbReference type="GO" id="GO:0016616">
    <property type="term" value="F:oxidoreductase activity, acting on the CH-OH group of donors, NAD or NADP as acceptor"/>
    <property type="evidence" value="ECO:0007669"/>
    <property type="project" value="InterPro"/>
</dbReference>
<keyword evidence="3 5" id="KW-0862">Zinc</keyword>
<dbReference type="InterPro" id="IPR013149">
    <property type="entry name" value="ADH-like_C"/>
</dbReference>
<dbReference type="InterPro" id="IPR013154">
    <property type="entry name" value="ADH-like_N"/>
</dbReference>
<dbReference type="Gene3D" id="3.90.180.10">
    <property type="entry name" value="Medium-chain alcohol dehydrogenases, catalytic domain"/>
    <property type="match status" value="1"/>
</dbReference>
<comment type="cofactor">
    <cofactor evidence="1 5">
        <name>Zn(2+)</name>
        <dbReference type="ChEBI" id="CHEBI:29105"/>
    </cofactor>
</comment>
<dbReference type="GeneID" id="28733122"/>
<dbReference type="Proteomes" id="UP000038010">
    <property type="component" value="Unassembled WGS sequence"/>
</dbReference>
<dbReference type="RefSeq" id="XP_017997696.1">
    <property type="nucleotide sequence ID" value="XM_018141253.1"/>
</dbReference>
<evidence type="ECO:0000256" key="1">
    <source>
        <dbReference type="ARBA" id="ARBA00001947"/>
    </source>
</evidence>
<dbReference type="InterPro" id="IPR036291">
    <property type="entry name" value="NAD(P)-bd_dom_sf"/>
</dbReference>
<keyword evidence="2 5" id="KW-0479">Metal-binding</keyword>
<evidence type="ECO:0000259" key="7">
    <source>
        <dbReference type="Pfam" id="PF00107"/>
    </source>
</evidence>
<keyword evidence="4" id="KW-0560">Oxidoreductase</keyword>
<keyword evidence="10" id="KW-1185">Reference proteome</keyword>
<dbReference type="SUPFAM" id="SSF51735">
    <property type="entry name" value="NAD(P)-binding Rossmann-fold domains"/>
    <property type="match status" value="1"/>
</dbReference>
<reference evidence="9 10" key="1">
    <citation type="submission" date="2015-06" db="EMBL/GenBank/DDBJ databases">
        <title>Draft genome of the ant-associated black yeast Phialophora attae CBS 131958.</title>
        <authorList>
            <person name="Moreno L.F."/>
            <person name="Stielow B.J."/>
            <person name="de Hoog S."/>
            <person name="Vicente V.A."/>
            <person name="Weiss V.A."/>
            <person name="de Vries M."/>
            <person name="Cruz L.M."/>
            <person name="Souza E.M."/>
        </authorList>
    </citation>
    <scope>NUCLEOTIDE SEQUENCE [LARGE SCALE GENOMIC DNA]</scope>
    <source>
        <strain evidence="9 10">CBS 131958</strain>
    </source>
</reference>
<comment type="caution">
    <text evidence="9">The sequence shown here is derived from an EMBL/GenBank/DDBJ whole genome shotgun (WGS) entry which is preliminary data.</text>
</comment>
<dbReference type="InterPro" id="IPR011032">
    <property type="entry name" value="GroES-like_sf"/>
</dbReference>
<dbReference type="AlphaFoldDB" id="A0A0N1H7S2"/>
<dbReference type="FunFam" id="3.40.50.720:FF:000022">
    <property type="entry name" value="Cinnamyl alcohol dehydrogenase"/>
    <property type="match status" value="1"/>
</dbReference>
<dbReference type="GO" id="GO:0008270">
    <property type="term" value="F:zinc ion binding"/>
    <property type="evidence" value="ECO:0007669"/>
    <property type="project" value="InterPro"/>
</dbReference>
<accession>A0A0N1H7S2</accession>
<evidence type="ECO:0000256" key="4">
    <source>
        <dbReference type="ARBA" id="ARBA00023002"/>
    </source>
</evidence>
<evidence type="ECO:0000313" key="10">
    <source>
        <dbReference type="Proteomes" id="UP000038010"/>
    </source>
</evidence>
<dbReference type="SUPFAM" id="SSF50129">
    <property type="entry name" value="GroES-like"/>
    <property type="match status" value="1"/>
</dbReference>
<evidence type="ECO:0000313" key="9">
    <source>
        <dbReference type="EMBL" id="KPI37733.1"/>
    </source>
</evidence>
<name>A0A0N1H7S2_9EURO</name>
<dbReference type="InterPro" id="IPR047109">
    <property type="entry name" value="CAD-like"/>
</dbReference>
<dbReference type="Gene3D" id="3.40.50.720">
    <property type="entry name" value="NAD(P)-binding Rossmann-like Domain"/>
    <property type="match status" value="1"/>
</dbReference>
<protein>
    <submittedName>
        <fullName evidence="9">NADP-dependent alcohol dehydrogenase C 2</fullName>
    </submittedName>
</protein>
<feature type="domain" description="Alcohol dehydrogenase-like C-terminal" evidence="7">
    <location>
        <begin position="159"/>
        <end position="279"/>
    </location>
</feature>
<gene>
    <name evidence="9" type="ORF">AB675_136</name>
</gene>
<proteinExistence type="inferred from homology"/>
<evidence type="ECO:0000256" key="2">
    <source>
        <dbReference type="ARBA" id="ARBA00022723"/>
    </source>
</evidence>
<dbReference type="PROSITE" id="PS00059">
    <property type="entry name" value="ADH_ZINC"/>
    <property type="match status" value="1"/>
</dbReference>
<comment type="similarity">
    <text evidence="5">Belongs to the zinc-containing alcohol dehydrogenase family.</text>
</comment>
<dbReference type="OrthoDB" id="1879366at2759"/>
<evidence type="ECO:0000256" key="6">
    <source>
        <dbReference type="SAM" id="MobiDB-lite"/>
    </source>
</evidence>
<evidence type="ECO:0000256" key="5">
    <source>
        <dbReference type="RuleBase" id="RU361277"/>
    </source>
</evidence>
<sequence>MTSTTNEKTFKVFTGSPNSSPSIKTASHRAPGPREALVKITHSGVCGTDLHYAGAPMGLGHEVVGTVTQLGAHASAISDLKIGDRVGLGWMQKVCLHCDECLAGEVFRCKEAVCFGAEGSDMKQGGLGEEGCWDVSCLFRVPEGGMHPGDRVGVVGVGGLGHLAIQYGSKMGYEMVVFSGTESKKAEALNFGAAEFYATQGVSKFEGVKPIDHLLITTSVLPDLNLFAPIFKTGAKIFPLTISMEPLQVPMMPLISTGLKIIGSAGARFWSLRTMLEFSAKHGVKPQIEKFDFTDEGVNGAIEKLKDGKMRYRGVVVVA</sequence>
<dbReference type="InterPro" id="IPR002328">
    <property type="entry name" value="ADH_Zn_CS"/>
</dbReference>
<feature type="region of interest" description="Disordered" evidence="6">
    <location>
        <begin position="1"/>
        <end position="29"/>
    </location>
</feature>
<organism evidence="9 10">
    <name type="scientific">Cyphellophora attinorum</name>
    <dbReference type="NCBI Taxonomy" id="1664694"/>
    <lineage>
        <taxon>Eukaryota</taxon>
        <taxon>Fungi</taxon>
        <taxon>Dikarya</taxon>
        <taxon>Ascomycota</taxon>
        <taxon>Pezizomycotina</taxon>
        <taxon>Eurotiomycetes</taxon>
        <taxon>Chaetothyriomycetidae</taxon>
        <taxon>Chaetothyriales</taxon>
        <taxon>Cyphellophoraceae</taxon>
        <taxon>Cyphellophora</taxon>
    </lineage>
</organism>
<dbReference type="Pfam" id="PF08240">
    <property type="entry name" value="ADH_N"/>
    <property type="match status" value="1"/>
</dbReference>
<dbReference type="PANTHER" id="PTHR42683">
    <property type="entry name" value="ALDEHYDE REDUCTASE"/>
    <property type="match status" value="1"/>
</dbReference>
<dbReference type="VEuPathDB" id="FungiDB:AB675_136"/>
<evidence type="ECO:0000259" key="8">
    <source>
        <dbReference type="Pfam" id="PF08240"/>
    </source>
</evidence>
<dbReference type="Pfam" id="PF00107">
    <property type="entry name" value="ADH_zinc_N"/>
    <property type="match status" value="1"/>
</dbReference>
<dbReference type="EMBL" id="LFJN01000022">
    <property type="protein sequence ID" value="KPI37733.1"/>
    <property type="molecule type" value="Genomic_DNA"/>
</dbReference>